<feature type="transmembrane region" description="Helical" evidence="9">
    <location>
        <begin position="282"/>
        <end position="304"/>
    </location>
</feature>
<keyword evidence="8" id="KW-0844">Vision</keyword>
<comment type="subcellular location">
    <subcellularLocation>
        <location evidence="1">Membrane</location>
        <topology evidence="1">Multi-pass membrane protein</topology>
    </subcellularLocation>
</comment>
<evidence type="ECO:0000256" key="5">
    <source>
        <dbReference type="ARBA" id="ARBA00023136"/>
    </source>
</evidence>
<keyword evidence="7" id="KW-0807">Transducer</keyword>
<accession>A0A1D1UPA8</accession>
<dbReference type="InterPro" id="IPR017452">
    <property type="entry name" value="GPCR_Rhodpsn_7TM"/>
</dbReference>
<evidence type="ECO:0000256" key="4">
    <source>
        <dbReference type="ARBA" id="ARBA00023040"/>
    </source>
</evidence>
<evidence type="ECO:0000256" key="1">
    <source>
        <dbReference type="ARBA" id="ARBA00004141"/>
    </source>
</evidence>
<dbReference type="STRING" id="947166.A0A1D1UPA8"/>
<keyword evidence="2 9" id="KW-0812">Transmembrane</keyword>
<evidence type="ECO:0000313" key="12">
    <source>
        <dbReference type="Proteomes" id="UP000186922"/>
    </source>
</evidence>
<keyword evidence="4" id="KW-0297">G-protein coupled receptor</keyword>
<dbReference type="PROSITE" id="PS50262">
    <property type="entry name" value="G_PROTEIN_RECEP_F1_2"/>
    <property type="match status" value="1"/>
</dbReference>
<feature type="transmembrane region" description="Helical" evidence="9">
    <location>
        <begin position="72"/>
        <end position="97"/>
    </location>
</feature>
<sequence length="373" mass="42452">MDLAAMHFRNQTDIYSEITGIKSQNPPNISDLHLYIWTSLILSIFTCGSFGNALTIISIFTTKKLRTHSNLLVMNMAVVDLLLSGIIYPMKVIIMLVHRSSSDDIPHSLCHYYGFLSVALTFSSNMTSMSIALNRFCAIVYANKYYNLQRLPVLLLMILIPWIVPPAISALGLMQRFANESFALTEIGFCTFNLDLHNEEDNHFGFMMAVGIPGLFIPTIVIAVSYIAVYAKVRRVRQNLRRSIYCPLKKSTDAELPTAEASGFCMPLIIRRFEHRVRGARMMFICFSAFCITYYPAFIILSVAHELRSNILIEQPPLLLWFFGLYFTGCCANPIIYAWMNADFRKAFRRLVCACLRRVQHMDAGSQKVRAMI</sequence>
<evidence type="ECO:0000256" key="3">
    <source>
        <dbReference type="ARBA" id="ARBA00022989"/>
    </source>
</evidence>
<evidence type="ECO:0000259" key="10">
    <source>
        <dbReference type="PROSITE" id="PS50262"/>
    </source>
</evidence>
<dbReference type="Gene3D" id="1.20.1070.10">
    <property type="entry name" value="Rhodopsin 7-helix transmembrane proteins"/>
    <property type="match status" value="1"/>
</dbReference>
<dbReference type="GO" id="GO:0004930">
    <property type="term" value="F:G protein-coupled receptor activity"/>
    <property type="evidence" value="ECO:0007669"/>
    <property type="project" value="UniProtKB-KW"/>
</dbReference>
<organism evidence="11 12">
    <name type="scientific">Ramazzottius varieornatus</name>
    <name type="common">Water bear</name>
    <name type="synonym">Tardigrade</name>
    <dbReference type="NCBI Taxonomy" id="947166"/>
    <lineage>
        <taxon>Eukaryota</taxon>
        <taxon>Metazoa</taxon>
        <taxon>Ecdysozoa</taxon>
        <taxon>Tardigrada</taxon>
        <taxon>Eutardigrada</taxon>
        <taxon>Parachela</taxon>
        <taxon>Hypsibioidea</taxon>
        <taxon>Ramazzottiidae</taxon>
        <taxon>Ramazzottius</taxon>
    </lineage>
</organism>
<comment type="caution">
    <text evidence="11">The sequence shown here is derived from an EMBL/GenBank/DDBJ whole genome shotgun (WGS) entry which is preliminary data.</text>
</comment>
<dbReference type="InterPro" id="IPR050125">
    <property type="entry name" value="GPCR_opsins"/>
</dbReference>
<feature type="transmembrane region" description="Helical" evidence="9">
    <location>
        <begin position="204"/>
        <end position="231"/>
    </location>
</feature>
<dbReference type="PRINTS" id="PR00237">
    <property type="entry name" value="GPCRRHODOPSN"/>
</dbReference>
<reference evidence="11 12" key="1">
    <citation type="journal article" date="2016" name="Nat. Commun.">
        <title>Extremotolerant tardigrade genome and improved radiotolerance of human cultured cells by tardigrade-unique protein.</title>
        <authorList>
            <person name="Hashimoto T."/>
            <person name="Horikawa D.D."/>
            <person name="Saito Y."/>
            <person name="Kuwahara H."/>
            <person name="Kozuka-Hata H."/>
            <person name="Shin-I T."/>
            <person name="Minakuchi Y."/>
            <person name="Ohishi K."/>
            <person name="Motoyama A."/>
            <person name="Aizu T."/>
            <person name="Enomoto A."/>
            <person name="Kondo K."/>
            <person name="Tanaka S."/>
            <person name="Hara Y."/>
            <person name="Koshikawa S."/>
            <person name="Sagara H."/>
            <person name="Miura T."/>
            <person name="Yokobori S."/>
            <person name="Miyagawa K."/>
            <person name="Suzuki Y."/>
            <person name="Kubo T."/>
            <person name="Oyama M."/>
            <person name="Kohara Y."/>
            <person name="Fujiyama A."/>
            <person name="Arakawa K."/>
            <person name="Katayama T."/>
            <person name="Toyoda A."/>
            <person name="Kunieda T."/>
        </authorList>
    </citation>
    <scope>NUCLEOTIDE SEQUENCE [LARGE SCALE GENOMIC DNA]</scope>
    <source>
        <strain evidence="11 12">YOKOZUNA-1</strain>
    </source>
</reference>
<dbReference type="SMART" id="SM01381">
    <property type="entry name" value="7TM_GPCR_Srsx"/>
    <property type="match status" value="1"/>
</dbReference>
<keyword evidence="6" id="KW-0675">Receptor</keyword>
<evidence type="ECO:0000256" key="2">
    <source>
        <dbReference type="ARBA" id="ARBA00022692"/>
    </source>
</evidence>
<name>A0A1D1UPA8_RAMVA</name>
<gene>
    <name evidence="11" type="primary">RvY_02674</name>
    <name evidence="11" type="synonym">RvY_02674.1</name>
    <name evidence="11" type="ORF">RvY_02674-1</name>
</gene>
<dbReference type="OrthoDB" id="6147329at2759"/>
<feature type="transmembrane region" description="Helical" evidence="9">
    <location>
        <begin position="34"/>
        <end position="60"/>
    </location>
</feature>
<dbReference type="Pfam" id="PF00001">
    <property type="entry name" value="7tm_1"/>
    <property type="match status" value="1"/>
</dbReference>
<keyword evidence="8" id="KW-0716">Sensory transduction</keyword>
<feature type="transmembrane region" description="Helical" evidence="9">
    <location>
        <begin position="153"/>
        <end position="174"/>
    </location>
</feature>
<evidence type="ECO:0000256" key="8">
    <source>
        <dbReference type="ARBA" id="ARBA00023305"/>
    </source>
</evidence>
<evidence type="ECO:0000256" key="6">
    <source>
        <dbReference type="ARBA" id="ARBA00023170"/>
    </source>
</evidence>
<evidence type="ECO:0000256" key="7">
    <source>
        <dbReference type="ARBA" id="ARBA00023224"/>
    </source>
</evidence>
<keyword evidence="12" id="KW-1185">Reference proteome</keyword>
<dbReference type="AlphaFoldDB" id="A0A1D1UPA8"/>
<dbReference type="SUPFAM" id="SSF81321">
    <property type="entry name" value="Family A G protein-coupled receptor-like"/>
    <property type="match status" value="1"/>
</dbReference>
<proteinExistence type="predicted"/>
<feature type="transmembrane region" description="Helical" evidence="9">
    <location>
        <begin position="112"/>
        <end position="133"/>
    </location>
</feature>
<evidence type="ECO:0000313" key="11">
    <source>
        <dbReference type="EMBL" id="GAU90225.1"/>
    </source>
</evidence>
<protein>
    <recommendedName>
        <fullName evidence="10">G-protein coupled receptors family 1 profile domain-containing protein</fullName>
    </recommendedName>
</protein>
<dbReference type="GO" id="GO:0016020">
    <property type="term" value="C:membrane"/>
    <property type="evidence" value="ECO:0007669"/>
    <property type="project" value="UniProtKB-SubCell"/>
</dbReference>
<feature type="domain" description="G-protein coupled receptors family 1 profile" evidence="10">
    <location>
        <begin position="51"/>
        <end position="337"/>
    </location>
</feature>
<feature type="transmembrane region" description="Helical" evidence="9">
    <location>
        <begin position="319"/>
        <end position="340"/>
    </location>
</feature>
<dbReference type="Proteomes" id="UP000186922">
    <property type="component" value="Unassembled WGS sequence"/>
</dbReference>
<dbReference type="InterPro" id="IPR000276">
    <property type="entry name" value="GPCR_Rhodpsn"/>
</dbReference>
<dbReference type="PANTHER" id="PTHR24240">
    <property type="entry name" value="OPSIN"/>
    <property type="match status" value="1"/>
</dbReference>
<dbReference type="EMBL" id="BDGG01000001">
    <property type="protein sequence ID" value="GAU90225.1"/>
    <property type="molecule type" value="Genomic_DNA"/>
</dbReference>
<keyword evidence="5 9" id="KW-0472">Membrane</keyword>
<dbReference type="CDD" id="cd00637">
    <property type="entry name" value="7tm_classA_rhodopsin-like"/>
    <property type="match status" value="1"/>
</dbReference>
<keyword evidence="3 9" id="KW-1133">Transmembrane helix</keyword>
<evidence type="ECO:0000256" key="9">
    <source>
        <dbReference type="SAM" id="Phobius"/>
    </source>
</evidence>
<dbReference type="GO" id="GO:0007601">
    <property type="term" value="P:visual perception"/>
    <property type="evidence" value="ECO:0007669"/>
    <property type="project" value="UniProtKB-KW"/>
</dbReference>